<feature type="region of interest" description="Disordered" evidence="1">
    <location>
        <begin position="1"/>
        <end position="32"/>
    </location>
</feature>
<evidence type="ECO:0000256" key="1">
    <source>
        <dbReference type="SAM" id="MobiDB-lite"/>
    </source>
</evidence>
<sequence>MADAQVRLGDLVEGWEGANPDWPDRGPSGEATSPLVVDCPSCAHPSMIALAGAALSSRDNRYLRLVPVRTPADVRLVGGEA</sequence>
<protein>
    <submittedName>
        <fullName evidence="2">Uncharacterized protein</fullName>
    </submittedName>
</protein>
<dbReference type="EMBL" id="CP022048">
    <property type="protein sequence ID" value="ASE39367.2"/>
    <property type="molecule type" value="Genomic_DNA"/>
</dbReference>
<dbReference type="AlphaFoldDB" id="A0A1Z3U7U4"/>
<organism evidence="2 3">
    <name type="scientific">Brevundimonas vesicularis</name>
    <name type="common">Pseudomonas vesicularis</name>
    <dbReference type="NCBI Taxonomy" id="41276"/>
    <lineage>
        <taxon>Bacteria</taxon>
        <taxon>Pseudomonadati</taxon>
        <taxon>Pseudomonadota</taxon>
        <taxon>Alphaproteobacteria</taxon>
        <taxon>Caulobacterales</taxon>
        <taxon>Caulobacteraceae</taxon>
        <taxon>Brevundimonas</taxon>
    </lineage>
</organism>
<gene>
    <name evidence="2" type="ORF">CEP68_07540</name>
</gene>
<accession>A0A1Z3U7U4</accession>
<dbReference type="KEGG" id="bvc:CEP68_07540"/>
<evidence type="ECO:0000313" key="3">
    <source>
        <dbReference type="Proteomes" id="UP000197050"/>
    </source>
</evidence>
<dbReference type="Proteomes" id="UP000197050">
    <property type="component" value="Chromosome"/>
</dbReference>
<reference evidence="3" key="1">
    <citation type="submission" date="2017-06" db="EMBL/GenBank/DDBJ databases">
        <title>FDA dAtabase for Regulatory Grade micrObial Sequences (FDA-ARGOS): Supporting development and validation of Infectious Disease Dx tests.</title>
        <authorList>
            <person name="Minogue T."/>
            <person name="Wolcott M."/>
            <person name="Wasieloski L."/>
            <person name="Aguilar W."/>
            <person name="Moore D."/>
            <person name="Tallon L."/>
            <person name="Sadzewicz L."/>
            <person name="Sengamalay N."/>
            <person name="Ott S."/>
            <person name="Godinez A."/>
            <person name="Nagaraj S."/>
            <person name="Nadendla S."/>
            <person name="Geyer C."/>
            <person name="Sichtig H."/>
        </authorList>
    </citation>
    <scope>NUCLEOTIDE SEQUENCE [LARGE SCALE GENOMIC DNA]</scope>
    <source>
        <strain evidence="3">FDAARGOS_289</strain>
    </source>
</reference>
<evidence type="ECO:0000313" key="2">
    <source>
        <dbReference type="EMBL" id="ASE39367.2"/>
    </source>
</evidence>
<proteinExistence type="predicted"/>
<name>A0A1Z3U7U4_BREVE</name>